<name>A0A1H0JMW3_9ACTN</name>
<evidence type="ECO:0000256" key="1">
    <source>
        <dbReference type="HAMAP-Rule" id="MF_01297"/>
    </source>
</evidence>
<dbReference type="SUPFAM" id="SSF50814">
    <property type="entry name" value="Lipocalins"/>
    <property type="match status" value="1"/>
</dbReference>
<evidence type="ECO:0000313" key="3">
    <source>
        <dbReference type="EMBL" id="SDO44872.1"/>
    </source>
</evidence>
<reference evidence="3 4" key="1">
    <citation type="submission" date="2016-10" db="EMBL/GenBank/DDBJ databases">
        <authorList>
            <person name="de Groot N.N."/>
        </authorList>
    </citation>
    <scope>NUCLEOTIDE SEQUENCE [LARGE SCALE GENOMIC DNA]</scope>
    <source>
        <strain evidence="4">P4-7,KCTC 19426,CECT 7604</strain>
    </source>
</reference>
<feature type="binding site" description="axial binding residue" evidence="1">
    <location>
        <position position="207"/>
    </location>
    <ligand>
        <name>heme b</name>
        <dbReference type="ChEBI" id="CHEBI:60344"/>
    </ligand>
    <ligandPart>
        <name>Fe</name>
        <dbReference type="ChEBI" id="CHEBI:18248"/>
    </ligandPart>
</feature>
<dbReference type="AlphaFoldDB" id="A0A1H0JMW3"/>
<evidence type="ECO:0000259" key="2">
    <source>
        <dbReference type="Pfam" id="PF08768"/>
    </source>
</evidence>
<dbReference type="STRING" id="1090615.SAMN04515671_0968"/>
<gene>
    <name evidence="3" type="ORF">SAMN04515671_0968</name>
</gene>
<comment type="domain">
    <text evidence="1">Forms a 10-stranded antiparallel beta-barrel structure able to accommodate a hydrophobic ligand in its interior. In fact, this fold hosts the heme group, which is located in a wide surface cleft.</text>
</comment>
<dbReference type="GO" id="GO:0062213">
    <property type="term" value="F:peroxynitrite isomerase activity"/>
    <property type="evidence" value="ECO:0007669"/>
    <property type="project" value="UniProtKB-UniRule"/>
</dbReference>
<sequence>MNEPNPEPAPEVVRGSGDAAVQAAEARAAVTRELNIDTVAPLPIPADTANVRLGPEIDHACLSLLPLVGVWRGTGVYGNDPGIQEPQFGQQITISHDGRPFLRYESITWLLGPDGTPGAAASREVGFWRPQPDGSIELLVAHAEGRIEVFYGQPRSLTAWAMSTDATWRTPTAPPVVGATRLYGLTPDGRLAYVEERAHSDIELAPHASAALDRLAG</sequence>
<feature type="short sequence motif" description="GXWXGXG" evidence="1">
    <location>
        <begin position="69"/>
        <end position="75"/>
    </location>
</feature>
<dbReference type="EC" id="5.99.-.-" evidence="1"/>
<comment type="catalytic activity">
    <reaction evidence="1">
        <text>peroxynitrite = nitrate</text>
        <dbReference type="Rhea" id="RHEA:63116"/>
        <dbReference type="ChEBI" id="CHEBI:17632"/>
        <dbReference type="ChEBI" id="CHEBI:25941"/>
    </reaction>
</comment>
<dbReference type="Proteomes" id="UP000198741">
    <property type="component" value="Chromosome I"/>
</dbReference>
<keyword evidence="1" id="KW-0349">Heme</keyword>
<dbReference type="PANTHER" id="PTHR15854">
    <property type="entry name" value="THAP4 PROTEIN"/>
    <property type="match status" value="1"/>
</dbReference>
<keyword evidence="1" id="KW-0479">Metal-binding</keyword>
<dbReference type="GO" id="GO:0020037">
    <property type="term" value="F:heme binding"/>
    <property type="evidence" value="ECO:0007669"/>
    <property type="project" value="UniProtKB-UniRule"/>
</dbReference>
<dbReference type="Gene3D" id="2.40.128.20">
    <property type="match status" value="1"/>
</dbReference>
<evidence type="ECO:0000313" key="4">
    <source>
        <dbReference type="Proteomes" id="UP000198741"/>
    </source>
</evidence>
<protein>
    <recommendedName>
        <fullName evidence="1">Peroxynitrite isomerase</fullName>
        <ecNumber evidence="1">5.99.-.-</ecNumber>
    </recommendedName>
    <alternativeName>
        <fullName evidence="1">Ferric nitrobindin</fullName>
        <shortName evidence="1">Nb(III)</shortName>
    </alternativeName>
</protein>
<dbReference type="InterPro" id="IPR012674">
    <property type="entry name" value="Calycin"/>
</dbReference>
<keyword evidence="1" id="KW-0408">Iron</keyword>
<comment type="cofactor">
    <cofactor evidence="1">
        <name>heme b</name>
        <dbReference type="ChEBI" id="CHEBI:60344"/>
    </cofactor>
    <text evidence="1">Binds 1 heme b group per subunit, that coordinates a highly solvent-exposed Fe(III) atom.</text>
</comment>
<dbReference type="InterPro" id="IPR045165">
    <property type="entry name" value="Nitrobindin"/>
</dbReference>
<keyword evidence="4" id="KW-1185">Reference proteome</keyword>
<dbReference type="HAMAP" id="MF_01297">
    <property type="entry name" value="nitrobindin"/>
    <property type="match status" value="1"/>
</dbReference>
<dbReference type="RefSeq" id="WP_172832213.1">
    <property type="nucleotide sequence ID" value="NZ_LT629710.1"/>
</dbReference>
<organism evidence="3 4">
    <name type="scientific">Nakamurella panacisegetis</name>
    <dbReference type="NCBI Taxonomy" id="1090615"/>
    <lineage>
        <taxon>Bacteria</taxon>
        <taxon>Bacillati</taxon>
        <taxon>Actinomycetota</taxon>
        <taxon>Actinomycetes</taxon>
        <taxon>Nakamurellales</taxon>
        <taxon>Nakamurellaceae</taxon>
        <taxon>Nakamurella</taxon>
    </lineage>
</organism>
<dbReference type="InterPro" id="IPR014878">
    <property type="entry name" value="THAP4-like_heme-bd"/>
</dbReference>
<feature type="domain" description="THAP4-like heme-binding" evidence="2">
    <location>
        <begin position="61"/>
        <end position="214"/>
    </location>
</feature>
<dbReference type="Pfam" id="PF08768">
    <property type="entry name" value="THAP4_heme-bd"/>
    <property type="match status" value="1"/>
</dbReference>
<comment type="pathway">
    <text evidence="1">Nitrogen metabolism.</text>
</comment>
<dbReference type="PANTHER" id="PTHR15854:SF4">
    <property type="entry name" value="PEROXYNITRITE ISOMERASE THAP4"/>
    <property type="match status" value="1"/>
</dbReference>
<comment type="function">
    <text evidence="1">Heme-binding protein able to scavenge peroxynitrite and to protect free L-tyrosine against peroxynitrite-mediated nitration, by acting as a peroxynitrite isomerase that converts peroxynitrite to nitrate. Therefore, this protein likely plays a role in peroxynitrite sensing and in the detoxification of reactive nitrogen and oxygen species (RNS and ROS, respectively). Is able to bind nitric oxide (NO) in vitro, but may act as a sensor of peroxynitrite levels in vivo.</text>
</comment>
<dbReference type="EMBL" id="LT629710">
    <property type="protein sequence ID" value="SDO44872.1"/>
    <property type="molecule type" value="Genomic_DNA"/>
</dbReference>
<accession>A0A1H0JMW3</accession>
<keyword evidence="1" id="KW-0413">Isomerase</keyword>
<dbReference type="GO" id="GO:0046872">
    <property type="term" value="F:metal ion binding"/>
    <property type="evidence" value="ECO:0007669"/>
    <property type="project" value="UniProtKB-KW"/>
</dbReference>
<proteinExistence type="inferred from homology"/>
<dbReference type="CDD" id="cd07828">
    <property type="entry name" value="lipocalin_heme-bd-THAP4-like"/>
    <property type="match status" value="1"/>
</dbReference>
<dbReference type="InterPro" id="IPR022939">
    <property type="entry name" value="Nb(III)_bact/plant"/>
</dbReference>
<comment type="caution">
    <text evidence="1">Lacks conserved residue(s) required for the propagation of feature annotation.</text>
</comment>
<comment type="similarity">
    <text evidence="1">Belongs to the nitrobindin family.</text>
</comment>